<protein>
    <recommendedName>
        <fullName evidence="2">Protein kinase domain-containing protein</fullName>
    </recommendedName>
</protein>
<evidence type="ECO:0000256" key="1">
    <source>
        <dbReference type="SAM" id="MobiDB-lite"/>
    </source>
</evidence>
<dbReference type="InterPro" id="IPR051177">
    <property type="entry name" value="CIK-Related_Protein"/>
</dbReference>
<dbReference type="SUPFAM" id="SSF48371">
    <property type="entry name" value="ARM repeat"/>
    <property type="match status" value="1"/>
</dbReference>
<dbReference type="Proteomes" id="UP000232323">
    <property type="component" value="Unassembled WGS sequence"/>
</dbReference>
<dbReference type="GO" id="GO:0005524">
    <property type="term" value="F:ATP binding"/>
    <property type="evidence" value="ECO:0007669"/>
    <property type="project" value="InterPro"/>
</dbReference>
<feature type="region of interest" description="Disordered" evidence="1">
    <location>
        <begin position="707"/>
        <end position="816"/>
    </location>
</feature>
<feature type="domain" description="Protein kinase" evidence="2">
    <location>
        <begin position="21"/>
        <end position="282"/>
    </location>
</feature>
<dbReference type="Gene3D" id="3.30.200.20">
    <property type="entry name" value="Phosphorylase Kinase, domain 1"/>
    <property type="match status" value="1"/>
</dbReference>
<dbReference type="PROSITE" id="PS50011">
    <property type="entry name" value="PROTEIN_KINASE_DOM"/>
    <property type="match status" value="1"/>
</dbReference>
<accession>A0A250X7B8</accession>
<evidence type="ECO:0000259" key="2">
    <source>
        <dbReference type="PROSITE" id="PS50011"/>
    </source>
</evidence>
<dbReference type="AlphaFoldDB" id="A0A250X7B8"/>
<feature type="compositionally biased region" description="Low complexity" evidence="1">
    <location>
        <begin position="716"/>
        <end position="744"/>
    </location>
</feature>
<dbReference type="InterPro" id="IPR011989">
    <property type="entry name" value="ARM-like"/>
</dbReference>
<evidence type="ECO:0000313" key="4">
    <source>
        <dbReference type="Proteomes" id="UP000232323"/>
    </source>
</evidence>
<dbReference type="GO" id="GO:0004672">
    <property type="term" value="F:protein kinase activity"/>
    <property type="evidence" value="ECO:0007669"/>
    <property type="project" value="InterPro"/>
</dbReference>
<comment type="caution">
    <text evidence="3">The sequence shown here is derived from an EMBL/GenBank/DDBJ whole genome shotgun (WGS) entry which is preliminary data.</text>
</comment>
<feature type="compositionally biased region" description="Low complexity" evidence="1">
    <location>
        <begin position="788"/>
        <end position="810"/>
    </location>
</feature>
<dbReference type="InterPro" id="IPR000719">
    <property type="entry name" value="Prot_kinase_dom"/>
</dbReference>
<name>A0A250X7B8_9CHLO</name>
<dbReference type="PANTHER" id="PTHR12984:SF3">
    <property type="entry name" value="N-TERMINAL KINASE-LIKE PROTEIN"/>
    <property type="match status" value="1"/>
</dbReference>
<dbReference type="STRING" id="1157962.A0A250X7B8"/>
<organism evidence="3 4">
    <name type="scientific">Chlamydomonas eustigma</name>
    <dbReference type="NCBI Taxonomy" id="1157962"/>
    <lineage>
        <taxon>Eukaryota</taxon>
        <taxon>Viridiplantae</taxon>
        <taxon>Chlorophyta</taxon>
        <taxon>core chlorophytes</taxon>
        <taxon>Chlorophyceae</taxon>
        <taxon>CS clade</taxon>
        <taxon>Chlamydomonadales</taxon>
        <taxon>Chlamydomonadaceae</taxon>
        <taxon>Chlamydomonas</taxon>
    </lineage>
</organism>
<dbReference type="Gene3D" id="1.10.510.10">
    <property type="entry name" value="Transferase(Phosphotransferase) domain 1"/>
    <property type="match status" value="1"/>
</dbReference>
<feature type="compositionally biased region" description="Polar residues" evidence="1">
    <location>
        <begin position="747"/>
        <end position="757"/>
    </location>
</feature>
<reference evidence="3 4" key="1">
    <citation type="submission" date="2017-08" db="EMBL/GenBank/DDBJ databases">
        <title>Acidophilic green algal genome provides insights into adaptation to an acidic environment.</title>
        <authorList>
            <person name="Hirooka S."/>
            <person name="Hirose Y."/>
            <person name="Kanesaki Y."/>
            <person name="Higuchi S."/>
            <person name="Fujiwara T."/>
            <person name="Onuma R."/>
            <person name="Era A."/>
            <person name="Ohbayashi R."/>
            <person name="Uzuka A."/>
            <person name="Nozaki H."/>
            <person name="Yoshikawa H."/>
            <person name="Miyagishima S.Y."/>
        </authorList>
    </citation>
    <scope>NUCLEOTIDE SEQUENCE [LARGE SCALE GENOMIC DNA]</scope>
    <source>
        <strain evidence="3 4">NIES-2499</strain>
    </source>
</reference>
<dbReference type="EMBL" id="BEGY01000037">
    <property type="protein sequence ID" value="GAX78983.1"/>
    <property type="molecule type" value="Genomic_DNA"/>
</dbReference>
<dbReference type="InterPro" id="IPR011009">
    <property type="entry name" value="Kinase-like_dom_sf"/>
</dbReference>
<evidence type="ECO:0000313" key="3">
    <source>
        <dbReference type="EMBL" id="GAX78983.1"/>
    </source>
</evidence>
<dbReference type="OrthoDB" id="447103at2759"/>
<dbReference type="PANTHER" id="PTHR12984">
    <property type="entry name" value="SCY1-RELATED S/T PROTEIN KINASE-LIKE"/>
    <property type="match status" value="1"/>
</dbReference>
<dbReference type="Gene3D" id="1.25.10.10">
    <property type="entry name" value="Leucine-rich Repeat Variant"/>
    <property type="match status" value="1"/>
</dbReference>
<feature type="region of interest" description="Disordered" evidence="1">
    <location>
        <begin position="610"/>
        <end position="656"/>
    </location>
</feature>
<gene>
    <name evidence="3" type="ORF">CEUSTIGMA_g6423.t1</name>
</gene>
<sequence length="831" mass="88610">MFAKLAGGLTALTGFGGTTFPYNVDEAYPGSWGHWVHHRGTSKDDGSTVSIFKISAEDPNDRKLVSARNGVKRLKMVRHPNILQFKESQEIVEKGATVIYLVTQPVKPLKMVLEELDLSGQHRDEYLAMSILHMTNAVSFLNNDCKLIHGGICIDAVVVTDTLDPKLHGFDLLSEHILPAPDFPLQAASWMIGSQYKPAELGKTDWDTIRQSPPWAVDAWGLGCLIQEICSCQSMKSVEDLRRTDVIPQALLPDYQKLLSSAPTRRLNPSKVAECKFLHNRLVDVVNFMENIAVKDGIEKDSFFKKLPSIIPSIPPAVSIRKILPLLSSALEFGGAPAHAVGSLMVIGGLLEGEEFTKRVVPTLTKLFASPDRSLRRSLLESMEVYGPHLTTPVIEDQIYPQLQTGFTDANAYIRELTLKSMLALAPKMSNKTLTQNVLKHLSKLQVDEEPSIRANTTVLLGNVATYLGEATCKRVLLNAFTRALKDNFPPARIAGLRAIVATATYHNAEDAATRIFPAVAPMCVDAIGDVRSSALQCMDVFMKTLHENDKRVTAAAQAAGSSETLAGSSASTGGAPTLSAGGSMLTWAVSSLMSSAGLAATKQPLPPGSTAVGGAAPISPSTTGLANHGIGGSLGTEKSCRSSGPLPSTSRTATSRATAAALGRSLQVPASSFGTPSVEGKVEKASLVDGWGDDEEDMNVEELEFKAEEEKARSRLSSSRAAASKAPSATTASTSIPSSIRAAGNSHATRTDNGMASSGMDDEKWDDFDEGVSSKQKVPLNPRHVRSAVAARRSGAGSAAAKPKPASGSMKLGAQKLGVQKLNIQQVDLE</sequence>
<dbReference type="InterPro" id="IPR016024">
    <property type="entry name" value="ARM-type_fold"/>
</dbReference>
<keyword evidence="4" id="KW-1185">Reference proteome</keyword>
<dbReference type="SUPFAM" id="SSF56112">
    <property type="entry name" value="Protein kinase-like (PK-like)"/>
    <property type="match status" value="1"/>
</dbReference>
<proteinExistence type="predicted"/>